<keyword evidence="2" id="KW-1185">Reference proteome</keyword>
<dbReference type="EMBL" id="JBFRCH010000024">
    <property type="protein sequence ID" value="MEX3935904.1"/>
    <property type="molecule type" value="Genomic_DNA"/>
</dbReference>
<reference evidence="1" key="1">
    <citation type="submission" date="2024-07" db="EMBL/GenBank/DDBJ databases">
        <title>A survey of Mimosa microsymbionts across Brazilian biomes reveals a high diversity of Paraburkholderia nodulating endemic species, but also that Cupriavidus is common as a symbiont of widespread species.</title>
        <authorList>
            <person name="Rouws L."/>
            <person name="Barauna A."/>
            <person name="Beukes C."/>
            <person name="Rouws J.R.C."/>
            <person name="De Faria S.M."/>
            <person name="Gross E."/>
            <person name="Bueno Dos Reis Junior F."/>
            <person name="Simon M.F."/>
            <person name="Maluk M."/>
            <person name="Odee D.W."/>
            <person name="Kenicer G."/>
            <person name="Young J.P.W."/>
            <person name="Reis V.M."/>
            <person name="Zilli J."/>
            <person name="James E.K."/>
        </authorList>
    </citation>
    <scope>NUCLEOTIDE SEQUENCE</scope>
    <source>
        <strain evidence="1">EG181B</strain>
    </source>
</reference>
<organism evidence="1 2">
    <name type="scientific">Paraburkholderia phymatum</name>
    <dbReference type="NCBI Taxonomy" id="148447"/>
    <lineage>
        <taxon>Bacteria</taxon>
        <taxon>Pseudomonadati</taxon>
        <taxon>Pseudomonadota</taxon>
        <taxon>Betaproteobacteria</taxon>
        <taxon>Burkholderiales</taxon>
        <taxon>Burkholderiaceae</taxon>
        <taxon>Paraburkholderia</taxon>
    </lineage>
</organism>
<dbReference type="Proteomes" id="UP001558850">
    <property type="component" value="Unassembled WGS sequence"/>
</dbReference>
<gene>
    <name evidence="1" type="ORF">AB4Y32_29630</name>
</gene>
<protein>
    <submittedName>
        <fullName evidence="1">Uncharacterized protein</fullName>
    </submittedName>
</protein>
<proteinExistence type="predicted"/>
<accession>A0ACC6U8D6</accession>
<comment type="caution">
    <text evidence="1">The sequence shown here is derived from an EMBL/GenBank/DDBJ whole genome shotgun (WGS) entry which is preliminary data.</text>
</comment>
<evidence type="ECO:0000313" key="1">
    <source>
        <dbReference type="EMBL" id="MEX3935904.1"/>
    </source>
</evidence>
<evidence type="ECO:0000313" key="2">
    <source>
        <dbReference type="Proteomes" id="UP001558850"/>
    </source>
</evidence>
<sequence>MTSTQKEPADRDEMPLTGYFTTTVFVSPHLPEVAIITLPASRPSSGSTQEDSLWEARFAYDGLGDWGWASEGVDVVERLEAMRGIERCLPDAEDLDPRTKFHLVELLMKQPFPVMNSPIGGTTLAQLFATSGSGAAFLAMFPHPDAGQIAIYFLVVGGTKIVFGAAAGIGQALEHGLKYKLLKWMHAPTEIVYGQNKKATGREKTSAEKKKEVQAIR</sequence>
<name>A0ACC6U8D6_9BURK</name>